<sequence length="175" mass="18970">MLKAKQSGTDAVFVYTNEEESARALRELRKQGWTKPIIGETTLTGQKVIDLAGEAANGAIAHVGLTVDAPLPAVRAFRAKFEKAYNYVSDHNGMKGYSAVYVLKAAIEKTGKFDREAVAKTLHSLTVLAAQQPGVLMDVAFDGKGDLDRESFIVEVKNGKQEVIATVPPLNPIKR</sequence>
<protein>
    <recommendedName>
        <fullName evidence="3">Leucine-binding protein domain-containing protein</fullName>
    </recommendedName>
</protein>
<evidence type="ECO:0000313" key="4">
    <source>
        <dbReference type="EMBL" id="KAF1020119.1"/>
    </source>
</evidence>
<dbReference type="EMBL" id="WNDQ01000041">
    <property type="protein sequence ID" value="KAF1020119.1"/>
    <property type="molecule type" value="Genomic_DNA"/>
</dbReference>
<dbReference type="AlphaFoldDB" id="A0A7V8JPU9"/>
<organism evidence="4 5">
    <name type="scientific">Paracidovorax wautersii</name>
    <dbReference type="NCBI Taxonomy" id="1177982"/>
    <lineage>
        <taxon>Bacteria</taxon>
        <taxon>Pseudomonadati</taxon>
        <taxon>Pseudomonadota</taxon>
        <taxon>Betaproteobacteria</taxon>
        <taxon>Burkholderiales</taxon>
        <taxon>Comamonadaceae</taxon>
        <taxon>Paracidovorax</taxon>
    </lineage>
</organism>
<dbReference type="InterPro" id="IPR051010">
    <property type="entry name" value="BCAA_transport"/>
</dbReference>
<dbReference type="PANTHER" id="PTHR30483:SF6">
    <property type="entry name" value="PERIPLASMIC BINDING PROTEIN OF ABC TRANSPORTER FOR NATURAL AMINO ACIDS"/>
    <property type="match status" value="1"/>
</dbReference>
<evidence type="ECO:0000313" key="5">
    <source>
        <dbReference type="Proteomes" id="UP000461670"/>
    </source>
</evidence>
<evidence type="ECO:0000259" key="3">
    <source>
        <dbReference type="Pfam" id="PF13458"/>
    </source>
</evidence>
<name>A0A7V8JPU9_9BURK</name>
<comment type="caution">
    <text evidence="4">The sequence shown here is derived from an EMBL/GenBank/DDBJ whole genome shotgun (WGS) entry which is preliminary data.</text>
</comment>
<proteinExistence type="inferred from homology"/>
<reference evidence="5" key="1">
    <citation type="journal article" date="2020" name="MBio">
        <title>Horizontal gene transfer to a defensive symbiont with a reduced genome amongst a multipartite beetle microbiome.</title>
        <authorList>
            <person name="Waterworth S.C."/>
            <person name="Florez L.V."/>
            <person name="Rees E.R."/>
            <person name="Hertweck C."/>
            <person name="Kaltenpoth M."/>
            <person name="Kwan J.C."/>
        </authorList>
    </citation>
    <scope>NUCLEOTIDE SEQUENCE [LARGE SCALE GENOMIC DNA]</scope>
</reference>
<dbReference type="SUPFAM" id="SSF53822">
    <property type="entry name" value="Periplasmic binding protein-like I"/>
    <property type="match status" value="1"/>
</dbReference>
<comment type="similarity">
    <text evidence="1">Belongs to the leucine-binding protein family.</text>
</comment>
<dbReference type="PANTHER" id="PTHR30483">
    <property type="entry name" value="LEUCINE-SPECIFIC-BINDING PROTEIN"/>
    <property type="match status" value="1"/>
</dbReference>
<dbReference type="Gene3D" id="3.40.50.2300">
    <property type="match status" value="2"/>
</dbReference>
<dbReference type="Proteomes" id="UP000461670">
    <property type="component" value="Unassembled WGS sequence"/>
</dbReference>
<dbReference type="Pfam" id="PF13458">
    <property type="entry name" value="Peripla_BP_6"/>
    <property type="match status" value="1"/>
</dbReference>
<keyword evidence="2" id="KW-0732">Signal</keyword>
<evidence type="ECO:0000256" key="1">
    <source>
        <dbReference type="ARBA" id="ARBA00010062"/>
    </source>
</evidence>
<feature type="domain" description="Leucine-binding protein" evidence="3">
    <location>
        <begin position="2"/>
        <end position="159"/>
    </location>
</feature>
<dbReference type="InterPro" id="IPR028081">
    <property type="entry name" value="Leu-bd"/>
</dbReference>
<gene>
    <name evidence="4" type="ORF">GAK30_02718</name>
</gene>
<dbReference type="InterPro" id="IPR028082">
    <property type="entry name" value="Peripla_BP_I"/>
</dbReference>
<evidence type="ECO:0000256" key="2">
    <source>
        <dbReference type="ARBA" id="ARBA00022729"/>
    </source>
</evidence>
<accession>A0A7V8JPU9</accession>